<keyword evidence="2" id="KW-0812">Transmembrane</keyword>
<keyword evidence="2" id="KW-1133">Transmembrane helix</keyword>
<proteinExistence type="predicted"/>
<keyword evidence="2" id="KW-0472">Membrane</keyword>
<organism evidence="3 4">
    <name type="scientific">Dreissena polymorpha</name>
    <name type="common">Zebra mussel</name>
    <name type="synonym">Mytilus polymorpha</name>
    <dbReference type="NCBI Taxonomy" id="45954"/>
    <lineage>
        <taxon>Eukaryota</taxon>
        <taxon>Metazoa</taxon>
        <taxon>Spiralia</taxon>
        <taxon>Lophotrochozoa</taxon>
        <taxon>Mollusca</taxon>
        <taxon>Bivalvia</taxon>
        <taxon>Autobranchia</taxon>
        <taxon>Heteroconchia</taxon>
        <taxon>Euheterodonta</taxon>
        <taxon>Imparidentia</taxon>
        <taxon>Neoheterodontei</taxon>
        <taxon>Myida</taxon>
        <taxon>Dreissenoidea</taxon>
        <taxon>Dreissenidae</taxon>
        <taxon>Dreissena</taxon>
    </lineage>
</organism>
<dbReference type="EMBL" id="JAIWYP010000002">
    <property type="protein sequence ID" value="KAH3869942.1"/>
    <property type="molecule type" value="Genomic_DNA"/>
</dbReference>
<feature type="region of interest" description="Disordered" evidence="1">
    <location>
        <begin position="100"/>
        <end position="128"/>
    </location>
</feature>
<accession>A0A9D4RKQ0</accession>
<evidence type="ECO:0000256" key="2">
    <source>
        <dbReference type="SAM" id="Phobius"/>
    </source>
</evidence>
<dbReference type="AlphaFoldDB" id="A0A9D4RKQ0"/>
<name>A0A9D4RKQ0_DREPO</name>
<evidence type="ECO:0000313" key="3">
    <source>
        <dbReference type="EMBL" id="KAH3869942.1"/>
    </source>
</evidence>
<evidence type="ECO:0000313" key="4">
    <source>
        <dbReference type="Proteomes" id="UP000828390"/>
    </source>
</evidence>
<comment type="caution">
    <text evidence="3">The sequence shown here is derived from an EMBL/GenBank/DDBJ whole genome shotgun (WGS) entry which is preliminary data.</text>
</comment>
<gene>
    <name evidence="3" type="ORF">DPMN_033120</name>
</gene>
<evidence type="ECO:0000256" key="1">
    <source>
        <dbReference type="SAM" id="MobiDB-lite"/>
    </source>
</evidence>
<dbReference type="Proteomes" id="UP000828390">
    <property type="component" value="Unassembled WGS sequence"/>
</dbReference>
<reference evidence="3" key="2">
    <citation type="submission" date="2020-11" db="EMBL/GenBank/DDBJ databases">
        <authorList>
            <person name="McCartney M.A."/>
            <person name="Auch B."/>
            <person name="Kono T."/>
            <person name="Mallez S."/>
            <person name="Becker A."/>
            <person name="Gohl D.M."/>
            <person name="Silverstein K.A.T."/>
            <person name="Koren S."/>
            <person name="Bechman K.B."/>
            <person name="Herman A."/>
            <person name="Abrahante J.E."/>
            <person name="Garbe J."/>
        </authorList>
    </citation>
    <scope>NUCLEOTIDE SEQUENCE</scope>
    <source>
        <strain evidence="3">Duluth1</strain>
        <tissue evidence="3">Whole animal</tissue>
    </source>
</reference>
<feature type="transmembrane region" description="Helical" evidence="2">
    <location>
        <begin position="43"/>
        <end position="67"/>
    </location>
</feature>
<sequence>MTSCKYKNDFGLITMLTCEFGCCEHDCCTHDEMIGNKEASVELGLFVGIPLSGVILIFILVMLIICYRHHERMKQRAALLKQLTEASRPRPTMIIHMESEVGQSRSQEGENGLPVAQGPPIYQEGTKAPASLEEGIDRSHASRLFGQGNSGYQRFENE</sequence>
<reference evidence="3" key="1">
    <citation type="journal article" date="2019" name="bioRxiv">
        <title>The Genome of the Zebra Mussel, Dreissena polymorpha: A Resource for Invasive Species Research.</title>
        <authorList>
            <person name="McCartney M.A."/>
            <person name="Auch B."/>
            <person name="Kono T."/>
            <person name="Mallez S."/>
            <person name="Zhang Y."/>
            <person name="Obille A."/>
            <person name="Becker A."/>
            <person name="Abrahante J.E."/>
            <person name="Garbe J."/>
            <person name="Badalamenti J.P."/>
            <person name="Herman A."/>
            <person name="Mangelson H."/>
            <person name="Liachko I."/>
            <person name="Sullivan S."/>
            <person name="Sone E.D."/>
            <person name="Koren S."/>
            <person name="Silverstein K.A.T."/>
            <person name="Beckman K.B."/>
            <person name="Gohl D.M."/>
        </authorList>
    </citation>
    <scope>NUCLEOTIDE SEQUENCE</scope>
    <source>
        <strain evidence="3">Duluth1</strain>
        <tissue evidence="3">Whole animal</tissue>
    </source>
</reference>
<keyword evidence="4" id="KW-1185">Reference proteome</keyword>
<protein>
    <submittedName>
        <fullName evidence="3">Uncharacterized protein</fullName>
    </submittedName>
</protein>